<dbReference type="STRING" id="6277.A0A498SK02"/>
<dbReference type="CDD" id="cd00063">
    <property type="entry name" value="FN3"/>
    <property type="match status" value="2"/>
</dbReference>
<evidence type="ECO:0000256" key="3">
    <source>
        <dbReference type="ARBA" id="ARBA00022692"/>
    </source>
</evidence>
<keyword evidence="4 9" id="KW-1133">Transmembrane helix</keyword>
<dbReference type="AlphaFoldDB" id="A0A498SK02"/>
<dbReference type="Pfam" id="PF00041">
    <property type="entry name" value="fn3"/>
    <property type="match status" value="1"/>
</dbReference>
<dbReference type="Proteomes" id="UP000276991">
    <property type="component" value="Unassembled WGS sequence"/>
</dbReference>
<keyword evidence="6 9" id="KW-0472">Membrane</keyword>
<dbReference type="Pfam" id="PF07885">
    <property type="entry name" value="Ion_trans_2"/>
    <property type="match status" value="2"/>
</dbReference>
<dbReference type="SUPFAM" id="SSF81324">
    <property type="entry name" value="Voltage-gated potassium channels"/>
    <property type="match status" value="2"/>
</dbReference>
<keyword evidence="5 8" id="KW-0406">Ion transport</keyword>
<dbReference type="PANTHER" id="PTHR11003:SF73">
    <property type="entry name" value="FIBRONECTIN TYPE-III DOMAIN-CONTAINING PROTEIN"/>
    <property type="match status" value="1"/>
</dbReference>
<feature type="transmembrane region" description="Helical" evidence="9">
    <location>
        <begin position="147"/>
        <end position="165"/>
    </location>
</feature>
<evidence type="ECO:0000313" key="11">
    <source>
        <dbReference type="EMBL" id="VBB32165.1"/>
    </source>
</evidence>
<dbReference type="GO" id="GO:0005886">
    <property type="term" value="C:plasma membrane"/>
    <property type="evidence" value="ECO:0007669"/>
    <property type="project" value="TreeGrafter"/>
</dbReference>
<evidence type="ECO:0000256" key="1">
    <source>
        <dbReference type="ARBA" id="ARBA00004141"/>
    </source>
</evidence>
<evidence type="ECO:0000313" key="12">
    <source>
        <dbReference type="Proteomes" id="UP000276991"/>
    </source>
</evidence>
<dbReference type="EMBL" id="UPTC01001571">
    <property type="protein sequence ID" value="VBB32165.1"/>
    <property type="molecule type" value="Genomic_DNA"/>
</dbReference>
<dbReference type="GO" id="GO:0022841">
    <property type="term" value="F:potassium ion leak channel activity"/>
    <property type="evidence" value="ECO:0007669"/>
    <property type="project" value="TreeGrafter"/>
</dbReference>
<dbReference type="InterPro" id="IPR013099">
    <property type="entry name" value="K_chnl_dom"/>
</dbReference>
<dbReference type="SMART" id="SM00060">
    <property type="entry name" value="FN3"/>
    <property type="match status" value="2"/>
</dbReference>
<dbReference type="InterPro" id="IPR036116">
    <property type="entry name" value="FN3_sf"/>
</dbReference>
<gene>
    <name evidence="11" type="ORF">NAV_LOCUS6956</name>
</gene>
<dbReference type="PROSITE" id="PS50853">
    <property type="entry name" value="FN3"/>
    <property type="match status" value="1"/>
</dbReference>
<evidence type="ECO:0000256" key="5">
    <source>
        <dbReference type="ARBA" id="ARBA00023065"/>
    </source>
</evidence>
<dbReference type="InterPro" id="IPR003280">
    <property type="entry name" value="2pore_dom_K_chnl"/>
</dbReference>
<dbReference type="PRINTS" id="PR01333">
    <property type="entry name" value="2POREKCHANEL"/>
</dbReference>
<keyword evidence="7 8" id="KW-0407">Ion channel</keyword>
<dbReference type="GO" id="GO:0030322">
    <property type="term" value="P:stabilization of membrane potential"/>
    <property type="evidence" value="ECO:0007669"/>
    <property type="project" value="TreeGrafter"/>
</dbReference>
<dbReference type="OrthoDB" id="8923679at2759"/>
<dbReference type="InterPro" id="IPR013783">
    <property type="entry name" value="Ig-like_fold"/>
</dbReference>
<feature type="transmembrane region" description="Helical" evidence="9">
    <location>
        <begin position="311"/>
        <end position="338"/>
    </location>
</feature>
<keyword evidence="3 8" id="KW-0812">Transmembrane</keyword>
<dbReference type="SUPFAM" id="SSF49265">
    <property type="entry name" value="Fibronectin type III"/>
    <property type="match status" value="1"/>
</dbReference>
<feature type="transmembrane region" description="Helical" evidence="9">
    <location>
        <begin position="257"/>
        <end position="277"/>
    </location>
</feature>
<dbReference type="PANTHER" id="PTHR11003">
    <property type="entry name" value="POTASSIUM CHANNEL, SUBFAMILY K"/>
    <property type="match status" value="1"/>
</dbReference>
<feature type="transmembrane region" description="Helical" evidence="9">
    <location>
        <begin position="171"/>
        <end position="196"/>
    </location>
</feature>
<comment type="subcellular location">
    <subcellularLocation>
        <location evidence="1">Membrane</location>
        <topology evidence="1">Multi-pass membrane protein</topology>
    </subcellularLocation>
</comment>
<dbReference type="Gene3D" id="2.60.40.10">
    <property type="entry name" value="Immunoglobulins"/>
    <property type="match status" value="2"/>
</dbReference>
<dbReference type="InterPro" id="IPR003961">
    <property type="entry name" value="FN3_dom"/>
</dbReference>
<accession>A0A498SK02</accession>
<evidence type="ECO:0000256" key="9">
    <source>
        <dbReference type="SAM" id="Phobius"/>
    </source>
</evidence>
<proteinExistence type="inferred from homology"/>
<name>A0A498SK02_ACAVI</name>
<organism evidence="11 12">
    <name type="scientific">Acanthocheilonema viteae</name>
    <name type="common">Filarial nematode worm</name>
    <name type="synonym">Dipetalonema viteae</name>
    <dbReference type="NCBI Taxonomy" id="6277"/>
    <lineage>
        <taxon>Eukaryota</taxon>
        <taxon>Metazoa</taxon>
        <taxon>Ecdysozoa</taxon>
        <taxon>Nematoda</taxon>
        <taxon>Chromadorea</taxon>
        <taxon>Rhabditida</taxon>
        <taxon>Spirurina</taxon>
        <taxon>Spiruromorpha</taxon>
        <taxon>Filarioidea</taxon>
        <taxon>Onchocercidae</taxon>
        <taxon>Acanthocheilonema</taxon>
    </lineage>
</organism>
<evidence type="ECO:0000256" key="7">
    <source>
        <dbReference type="ARBA" id="ARBA00023303"/>
    </source>
</evidence>
<sequence length="623" mass="71718">MCVGSGSGLCRLSELTSAQLGFTRQLVLSFLLYRDNKVHHTALPHITLLFAAICYIIVGSLSFTAFSYIDDHTELDSNILAEMKKNLTAETIRPRSMKERKVNLEKSLDNYASKLHKIFQKYIRQSFMQKPTIIERLHEKEYVTSKLMWNLFFAATALTSIGYGSNVSDSYFARFFIIVYLFIGIPLFLITLTDLAKFFTEFMNRLYAEVLKHKVITSRRLKSRFEVPIDEIIISGGEDEVAEFLWANLENAHFVEVPFIVIYILLFTYVIGASYLISWIEGWSIYDGLYFVIISMLTIGFGDLVPRNQSFILLTLLIILFGMILATSFLDVIGSYYIDRLHFFGRNLDLEDSLEWLKKVQQRRLIAMKREAMRKLFETVSSLQHMEIDFRLQQNRTEMNNTLLIDPPHPPRNLRAIDSTADSIALTWDPPSHDNEGRLFWYTIAYQIRTPRKRNNPVKVIEFITNEQYLVTGLRSFTLYCFSVTTTTRLGSSKPITCYEYTEPCTVPQSLSLEALSCETATFIWDSPHKNIGPESYALLISKEPAPQFSSWQLYSCDNNKSFTVTELLPNTRYIVCVIAKHNSGLATVSKSLRFKTKKHWFSGNSIHQSSSNNSRMPCKSSF</sequence>
<evidence type="ECO:0000259" key="10">
    <source>
        <dbReference type="PROSITE" id="PS50853"/>
    </source>
</evidence>
<evidence type="ECO:0000256" key="8">
    <source>
        <dbReference type="RuleBase" id="RU003857"/>
    </source>
</evidence>
<feature type="transmembrane region" description="Helical" evidence="9">
    <location>
        <begin position="46"/>
        <end position="69"/>
    </location>
</feature>
<evidence type="ECO:0000256" key="4">
    <source>
        <dbReference type="ARBA" id="ARBA00022989"/>
    </source>
</evidence>
<dbReference type="Gene3D" id="1.10.287.70">
    <property type="match status" value="1"/>
</dbReference>
<protein>
    <recommendedName>
        <fullName evidence="10">Fibronectin type-III domain-containing protein</fullName>
    </recommendedName>
</protein>
<dbReference type="GO" id="GO:0015271">
    <property type="term" value="F:outward rectifier potassium channel activity"/>
    <property type="evidence" value="ECO:0007669"/>
    <property type="project" value="TreeGrafter"/>
</dbReference>
<reference evidence="11 12" key="1">
    <citation type="submission" date="2018-08" db="EMBL/GenBank/DDBJ databases">
        <authorList>
            <person name="Laetsch R D."/>
            <person name="Stevens L."/>
            <person name="Kumar S."/>
            <person name="Blaxter L. M."/>
        </authorList>
    </citation>
    <scope>NUCLEOTIDE SEQUENCE [LARGE SCALE GENOMIC DNA]</scope>
</reference>
<feature type="transmembrane region" description="Helical" evidence="9">
    <location>
        <begin position="283"/>
        <end position="304"/>
    </location>
</feature>
<feature type="domain" description="Fibronectin type-III" evidence="10">
    <location>
        <begin position="410"/>
        <end position="509"/>
    </location>
</feature>
<evidence type="ECO:0000256" key="6">
    <source>
        <dbReference type="ARBA" id="ARBA00023136"/>
    </source>
</evidence>
<keyword evidence="12" id="KW-1185">Reference proteome</keyword>
<keyword evidence="2 8" id="KW-0813">Transport</keyword>
<evidence type="ECO:0000256" key="2">
    <source>
        <dbReference type="ARBA" id="ARBA00022448"/>
    </source>
</evidence>
<comment type="similarity">
    <text evidence="8">Belongs to the two pore domain potassium channel (TC 1.A.1.8) family.</text>
</comment>